<evidence type="ECO:0000313" key="2">
    <source>
        <dbReference type="Proteomes" id="UP001594351"/>
    </source>
</evidence>
<dbReference type="PANTHER" id="PTHR16222:SF12">
    <property type="entry name" value="ADP-RIBOSYLGLYCOHYDROLASE-RELATED"/>
    <property type="match status" value="1"/>
</dbReference>
<organism evidence="1 2">
    <name type="scientific">candidate division CSSED10-310 bacterium</name>
    <dbReference type="NCBI Taxonomy" id="2855610"/>
    <lineage>
        <taxon>Bacteria</taxon>
        <taxon>Bacteria division CSSED10-310</taxon>
    </lineage>
</organism>
<dbReference type="PANTHER" id="PTHR16222">
    <property type="entry name" value="ADP-RIBOSYLGLYCOHYDROLASE"/>
    <property type="match status" value="1"/>
</dbReference>
<dbReference type="InterPro" id="IPR005502">
    <property type="entry name" value="Ribosyl_crysJ1"/>
</dbReference>
<dbReference type="Proteomes" id="UP001594351">
    <property type="component" value="Unassembled WGS sequence"/>
</dbReference>
<keyword evidence="2" id="KW-1185">Reference proteome</keyword>
<dbReference type="InterPro" id="IPR036705">
    <property type="entry name" value="Ribosyl_crysJ1_sf"/>
</dbReference>
<comment type="caution">
    <text evidence="1">The sequence shown here is derived from an EMBL/GenBank/DDBJ whole genome shotgun (WGS) entry which is preliminary data.</text>
</comment>
<gene>
    <name evidence="1" type="ORF">ACFL27_19960</name>
</gene>
<protein>
    <submittedName>
        <fullName evidence="1">ADP-ribosylglycohydrolase family protein</fullName>
    </submittedName>
</protein>
<proteinExistence type="predicted"/>
<name>A0ABV6Z252_UNCC1</name>
<dbReference type="EMBL" id="JBHPBY010000318">
    <property type="protein sequence ID" value="MFC1852479.1"/>
    <property type="molecule type" value="Genomic_DNA"/>
</dbReference>
<reference evidence="1 2" key="1">
    <citation type="submission" date="2024-09" db="EMBL/GenBank/DDBJ databases">
        <title>Laminarin stimulates single cell rates of sulfate reduction while oxygen inhibits transcriptomic activity in coastal marine sediment.</title>
        <authorList>
            <person name="Lindsay M."/>
            <person name="Orcutt B."/>
            <person name="Emerson D."/>
            <person name="Stepanauskas R."/>
            <person name="D'Angelo T."/>
        </authorList>
    </citation>
    <scope>NUCLEOTIDE SEQUENCE [LARGE SCALE GENOMIC DNA]</scope>
    <source>
        <strain evidence="1">SAG AM-311-K15</strain>
    </source>
</reference>
<evidence type="ECO:0000313" key="1">
    <source>
        <dbReference type="EMBL" id="MFC1852479.1"/>
    </source>
</evidence>
<dbReference type="Pfam" id="PF03747">
    <property type="entry name" value="ADP_ribosyl_GH"/>
    <property type="match status" value="1"/>
</dbReference>
<dbReference type="Gene3D" id="1.10.4080.10">
    <property type="entry name" value="ADP-ribosylation/Crystallin J1"/>
    <property type="match status" value="1"/>
</dbReference>
<dbReference type="InterPro" id="IPR050792">
    <property type="entry name" value="ADP-ribosylglycohydrolase"/>
</dbReference>
<accession>A0ABV6Z252</accession>
<dbReference type="SUPFAM" id="SSF101478">
    <property type="entry name" value="ADP-ribosylglycohydrolase"/>
    <property type="match status" value="1"/>
</dbReference>
<sequence>MVESSSIELAKLSLEGLSVGDAFGEQFFGEPELVKSAIRHRQLPESPWHVTDDTIMALGIVEVLEQYHMINQDALARTFAVNYHLNPTRGYGGMAHRILGEISCGGDWRSISSAVFNGMGSFGNGGAMRVAPLGAYFYEDTQRVIEQARQSAEVTHAHPEGKAGAIAVALAAAFVSASAQQSTSTSGKEMLEFVAALTPESDTRSGIRTALTLPFSSPVDTVVRTLGNGSYISAPDTVPFCLWCAAKHLENYEEALWTTVSGLGDRDTTCAIVGGIVILATGGQSIPEHWLNSREPQAHWKQER</sequence>